<evidence type="ECO:0000313" key="3">
    <source>
        <dbReference type="Proteomes" id="UP000199657"/>
    </source>
</evidence>
<keyword evidence="3" id="KW-1185">Reference proteome</keyword>
<feature type="transmembrane region" description="Helical" evidence="1">
    <location>
        <begin position="21"/>
        <end position="43"/>
    </location>
</feature>
<dbReference type="STRING" id="406100.SAMN04488052_104416"/>
<evidence type="ECO:0008006" key="4">
    <source>
        <dbReference type="Google" id="ProtNLM"/>
    </source>
</evidence>
<sequence length="161" mass="17135">MTDLFRTLVRICLFQTGPQDLPAATSILATLIALGWGASVLVLEQLGTAGPVALEVTFATAFALLFTWLALQLRRLPNRFVQTASALFGTDLLLLIPAAPLLLATTDGDTPPLQFALLALWLWSIAIKGHIFRHALDLPISGGIAVAVLYTLLSLFLTGGA</sequence>
<keyword evidence="1" id="KW-1133">Transmembrane helix</keyword>
<name>A0A1H8TRV0_9GAMM</name>
<reference evidence="2 3" key="1">
    <citation type="submission" date="2016-10" db="EMBL/GenBank/DDBJ databases">
        <authorList>
            <person name="de Groot N.N."/>
        </authorList>
    </citation>
    <scope>NUCLEOTIDE SEQUENCE [LARGE SCALE GENOMIC DNA]</scope>
    <source>
        <strain evidence="2 3">CGMCC 1.6291</strain>
    </source>
</reference>
<evidence type="ECO:0000313" key="2">
    <source>
        <dbReference type="EMBL" id="SEO93585.1"/>
    </source>
</evidence>
<dbReference type="OrthoDB" id="6717649at2"/>
<dbReference type="EMBL" id="FOEG01000004">
    <property type="protein sequence ID" value="SEO93585.1"/>
    <property type="molecule type" value="Genomic_DNA"/>
</dbReference>
<proteinExistence type="predicted"/>
<protein>
    <recommendedName>
        <fullName evidence="4">Yip1 domain-containing protein</fullName>
    </recommendedName>
</protein>
<dbReference type="AlphaFoldDB" id="A0A1H8TRV0"/>
<keyword evidence="1" id="KW-0812">Transmembrane</keyword>
<evidence type="ECO:0000256" key="1">
    <source>
        <dbReference type="SAM" id="Phobius"/>
    </source>
</evidence>
<dbReference type="Proteomes" id="UP000199657">
    <property type="component" value="Unassembled WGS sequence"/>
</dbReference>
<gene>
    <name evidence="2" type="ORF">SAMN04488052_104416</name>
</gene>
<keyword evidence="1" id="KW-0472">Membrane</keyword>
<accession>A0A1H8TRV0</accession>
<dbReference type="RefSeq" id="WP_091644013.1">
    <property type="nucleotide sequence ID" value="NZ_FOEG01000004.1"/>
</dbReference>
<feature type="transmembrane region" description="Helical" evidence="1">
    <location>
        <begin position="83"/>
        <end position="103"/>
    </location>
</feature>
<feature type="transmembrane region" description="Helical" evidence="1">
    <location>
        <begin position="49"/>
        <end position="71"/>
    </location>
</feature>
<feature type="transmembrane region" description="Helical" evidence="1">
    <location>
        <begin position="138"/>
        <end position="157"/>
    </location>
</feature>
<organism evidence="2 3">
    <name type="scientific">Aquisalimonas asiatica</name>
    <dbReference type="NCBI Taxonomy" id="406100"/>
    <lineage>
        <taxon>Bacteria</taxon>
        <taxon>Pseudomonadati</taxon>
        <taxon>Pseudomonadota</taxon>
        <taxon>Gammaproteobacteria</taxon>
        <taxon>Chromatiales</taxon>
        <taxon>Ectothiorhodospiraceae</taxon>
        <taxon>Aquisalimonas</taxon>
    </lineage>
</organism>